<comment type="caution">
    <text evidence="6">The sequence shown here is derived from an EMBL/GenBank/DDBJ whole genome shotgun (WGS) entry which is preliminary data.</text>
</comment>
<dbReference type="InterPro" id="IPR036388">
    <property type="entry name" value="WH-like_DNA-bd_sf"/>
</dbReference>
<evidence type="ECO:0000259" key="4">
    <source>
        <dbReference type="PROSITE" id="PS50042"/>
    </source>
</evidence>
<dbReference type="PROSITE" id="PS51063">
    <property type="entry name" value="HTH_CRP_2"/>
    <property type="match status" value="1"/>
</dbReference>
<dbReference type="CDD" id="cd00092">
    <property type="entry name" value="HTH_CRP"/>
    <property type="match status" value="1"/>
</dbReference>
<evidence type="ECO:0000259" key="5">
    <source>
        <dbReference type="PROSITE" id="PS51063"/>
    </source>
</evidence>
<accession>A0A3E1KAT5</accession>
<dbReference type="PANTHER" id="PTHR24567:SF75">
    <property type="entry name" value="FUMARATE AND NITRATE REDUCTION REGULATORY PROTEIN"/>
    <property type="match status" value="1"/>
</dbReference>
<evidence type="ECO:0000256" key="2">
    <source>
        <dbReference type="ARBA" id="ARBA00023125"/>
    </source>
</evidence>
<sequence>MTQGLQRLKGDAASASARSAAWPGRIRIGHSPRRILQAGDHLFQAGEFGTESFIVRTGHLKSYCVHRDGEEQILGMHGPGDVLGFEALIGKPALSSVIALEICSIEVAELPHVALRTNGTESLVEGMYREIQRFSRLLYMDRHPAERRLAEFLLDFSREEQMRGKSPVDLTLPLNRRDLARFLGLAPETLSRTFTRYQEQGVLSVNNRQIHILDPAALNEAAGE</sequence>
<dbReference type="GO" id="GO:0005829">
    <property type="term" value="C:cytosol"/>
    <property type="evidence" value="ECO:0007669"/>
    <property type="project" value="TreeGrafter"/>
</dbReference>
<dbReference type="Pfam" id="PF13545">
    <property type="entry name" value="HTH_Crp_2"/>
    <property type="match status" value="1"/>
</dbReference>
<dbReference type="OrthoDB" id="9777588at2"/>
<protein>
    <submittedName>
        <fullName evidence="6">Transcriptional regulator FNR</fullName>
    </submittedName>
</protein>
<dbReference type="CDD" id="cd00038">
    <property type="entry name" value="CAP_ED"/>
    <property type="match status" value="1"/>
</dbReference>
<dbReference type="InterPro" id="IPR012318">
    <property type="entry name" value="HTH_CRP"/>
</dbReference>
<reference evidence="6 7" key="1">
    <citation type="submission" date="2018-08" db="EMBL/GenBank/DDBJ databases">
        <title>Wenzhouxiangella salilacus sp. nov., a novel bacterium isolated from a saline lake in Xinjiang Province, China.</title>
        <authorList>
            <person name="Han S."/>
        </authorList>
    </citation>
    <scope>NUCLEOTIDE SEQUENCE [LARGE SCALE GENOMIC DNA]</scope>
    <source>
        <strain evidence="6 7">XDB06</strain>
    </source>
</reference>
<dbReference type="InterPro" id="IPR018490">
    <property type="entry name" value="cNMP-bd_dom_sf"/>
</dbReference>
<dbReference type="Pfam" id="PF00027">
    <property type="entry name" value="cNMP_binding"/>
    <property type="match status" value="1"/>
</dbReference>
<dbReference type="Gene3D" id="2.60.120.10">
    <property type="entry name" value="Jelly Rolls"/>
    <property type="match status" value="1"/>
</dbReference>
<dbReference type="InterPro" id="IPR000595">
    <property type="entry name" value="cNMP-bd_dom"/>
</dbReference>
<feature type="domain" description="Cyclic nucleotide-binding" evidence="4">
    <location>
        <begin position="32"/>
        <end position="89"/>
    </location>
</feature>
<dbReference type="Proteomes" id="UP000260351">
    <property type="component" value="Unassembled WGS sequence"/>
</dbReference>
<dbReference type="AlphaFoldDB" id="A0A3E1KAT5"/>
<name>A0A3E1KAT5_9GAMM</name>
<evidence type="ECO:0000313" key="6">
    <source>
        <dbReference type="EMBL" id="RFF31562.1"/>
    </source>
</evidence>
<dbReference type="PRINTS" id="PR00034">
    <property type="entry name" value="HTHCRP"/>
</dbReference>
<dbReference type="SMART" id="SM00100">
    <property type="entry name" value="cNMP"/>
    <property type="match status" value="1"/>
</dbReference>
<evidence type="ECO:0000256" key="1">
    <source>
        <dbReference type="ARBA" id="ARBA00023015"/>
    </source>
</evidence>
<dbReference type="GO" id="GO:0003700">
    <property type="term" value="F:DNA-binding transcription factor activity"/>
    <property type="evidence" value="ECO:0007669"/>
    <property type="project" value="TreeGrafter"/>
</dbReference>
<dbReference type="InterPro" id="IPR050397">
    <property type="entry name" value="Env_Response_Regulators"/>
</dbReference>
<dbReference type="EMBL" id="QUZK01000018">
    <property type="protein sequence ID" value="RFF31562.1"/>
    <property type="molecule type" value="Genomic_DNA"/>
</dbReference>
<organism evidence="6 7">
    <name type="scientific">Wenzhouxiangella sediminis</name>
    <dbReference type="NCBI Taxonomy" id="1792836"/>
    <lineage>
        <taxon>Bacteria</taxon>
        <taxon>Pseudomonadati</taxon>
        <taxon>Pseudomonadota</taxon>
        <taxon>Gammaproteobacteria</taxon>
        <taxon>Chromatiales</taxon>
        <taxon>Wenzhouxiangellaceae</taxon>
        <taxon>Wenzhouxiangella</taxon>
    </lineage>
</organism>
<keyword evidence="2" id="KW-0238">DNA-binding</keyword>
<evidence type="ECO:0000256" key="3">
    <source>
        <dbReference type="ARBA" id="ARBA00023163"/>
    </source>
</evidence>
<keyword evidence="3" id="KW-0804">Transcription</keyword>
<proteinExistence type="predicted"/>
<keyword evidence="7" id="KW-1185">Reference proteome</keyword>
<dbReference type="GO" id="GO:0003677">
    <property type="term" value="F:DNA binding"/>
    <property type="evidence" value="ECO:0007669"/>
    <property type="project" value="UniProtKB-KW"/>
</dbReference>
<feature type="domain" description="HTH crp-type" evidence="5">
    <location>
        <begin position="143"/>
        <end position="216"/>
    </location>
</feature>
<keyword evidence="1" id="KW-0805">Transcription regulation</keyword>
<dbReference type="SUPFAM" id="SSF46785">
    <property type="entry name" value="Winged helix' DNA-binding domain"/>
    <property type="match status" value="1"/>
</dbReference>
<dbReference type="InterPro" id="IPR036390">
    <property type="entry name" value="WH_DNA-bd_sf"/>
</dbReference>
<dbReference type="RefSeq" id="WP_116649868.1">
    <property type="nucleotide sequence ID" value="NZ_QUZK01000018.1"/>
</dbReference>
<evidence type="ECO:0000313" key="7">
    <source>
        <dbReference type="Proteomes" id="UP000260351"/>
    </source>
</evidence>
<dbReference type="SMART" id="SM00419">
    <property type="entry name" value="HTH_CRP"/>
    <property type="match status" value="1"/>
</dbReference>
<dbReference type="PROSITE" id="PS50042">
    <property type="entry name" value="CNMP_BINDING_3"/>
    <property type="match status" value="1"/>
</dbReference>
<dbReference type="Gene3D" id="1.10.10.10">
    <property type="entry name" value="Winged helix-like DNA-binding domain superfamily/Winged helix DNA-binding domain"/>
    <property type="match status" value="1"/>
</dbReference>
<dbReference type="PANTHER" id="PTHR24567">
    <property type="entry name" value="CRP FAMILY TRANSCRIPTIONAL REGULATORY PROTEIN"/>
    <property type="match status" value="1"/>
</dbReference>
<dbReference type="InterPro" id="IPR014710">
    <property type="entry name" value="RmlC-like_jellyroll"/>
</dbReference>
<dbReference type="SUPFAM" id="SSF51206">
    <property type="entry name" value="cAMP-binding domain-like"/>
    <property type="match status" value="1"/>
</dbReference>
<gene>
    <name evidence="6" type="ORF">DZC52_04165</name>
</gene>